<feature type="transmembrane region" description="Helical" evidence="2">
    <location>
        <begin position="297"/>
        <end position="313"/>
    </location>
</feature>
<feature type="non-terminal residue" evidence="4">
    <location>
        <position position="1"/>
    </location>
</feature>
<keyword evidence="2" id="KW-0472">Membrane</keyword>
<protein>
    <submittedName>
        <fullName evidence="4">DOMON domain-containing protein</fullName>
    </submittedName>
</protein>
<keyword evidence="2" id="KW-1133">Transmembrane helix</keyword>
<feature type="transmembrane region" description="Helical" evidence="2">
    <location>
        <begin position="210"/>
        <end position="226"/>
    </location>
</feature>
<dbReference type="Proteomes" id="UP000283509">
    <property type="component" value="Unassembled WGS sequence"/>
</dbReference>
<dbReference type="PANTHER" id="PTHR24036:SF13">
    <property type="entry name" value="PROTEIN SKELETOR, ISOFORMS D_E"/>
    <property type="match status" value="1"/>
</dbReference>
<accession>A0A423TDE6</accession>
<keyword evidence="2" id="KW-0812">Transmembrane</keyword>
<dbReference type="AlphaFoldDB" id="A0A423TDE6"/>
<reference evidence="4 5" key="2">
    <citation type="submission" date="2019-01" db="EMBL/GenBank/DDBJ databases">
        <title>The decoding of complex shrimp genome reveals the adaptation for benthos swimmer, frequently molting mechanism and breeding impact on genome.</title>
        <authorList>
            <person name="Sun Y."/>
            <person name="Gao Y."/>
            <person name="Yu Y."/>
        </authorList>
    </citation>
    <scope>NUCLEOTIDE SEQUENCE [LARGE SCALE GENOMIC DNA]</scope>
    <source>
        <tissue evidence="4">Muscle</tissue>
    </source>
</reference>
<sequence length="314" mass="35507">IDFGNVRVPARLDYPRPQKIDALPTFEHGVSSDRIVVVDAQTFLIPNFSYDGQAPDGHFWVGKGATPGPSGNMVPDENGSEEPLKRYSGKTIVITLPGDQTVFDIDHLSVWCRAFFADFGHVRVPKNLNVPPSLKMLGVAPQTKLNCEVLWDDLAFEVRWAVAGESIVMQLVGRIAPLPSPNPPNPSHSQEIFGISSFSPHLFFRFPSPLIYYIAFYFPLIYSLFISPHFLFPFLFSLIFCFLSSFPPFILLPRFIFPLLFFLYSFLIYSFPSPLPVFMLLLLLICPYFFFPSSFPLSFPALISYSLLSHLLVH</sequence>
<evidence type="ECO:0000256" key="2">
    <source>
        <dbReference type="SAM" id="Phobius"/>
    </source>
</evidence>
<keyword evidence="5" id="KW-1185">Reference proteome</keyword>
<gene>
    <name evidence="4" type="ORF">C7M84_006973</name>
</gene>
<feature type="transmembrane region" description="Helical" evidence="2">
    <location>
        <begin position="259"/>
        <end position="291"/>
    </location>
</feature>
<dbReference type="STRING" id="6689.A0A423TDE6"/>
<dbReference type="OrthoDB" id="2448405at2759"/>
<evidence type="ECO:0000256" key="1">
    <source>
        <dbReference type="ARBA" id="ARBA00022737"/>
    </source>
</evidence>
<dbReference type="PANTHER" id="PTHR24036">
    <property type="entry name" value="SKELETOR-RELATED"/>
    <property type="match status" value="1"/>
</dbReference>
<dbReference type="Pfam" id="PF10517">
    <property type="entry name" value="DM13"/>
    <property type="match status" value="1"/>
</dbReference>
<organism evidence="4 5">
    <name type="scientific">Penaeus vannamei</name>
    <name type="common">Whiteleg shrimp</name>
    <name type="synonym">Litopenaeus vannamei</name>
    <dbReference type="NCBI Taxonomy" id="6689"/>
    <lineage>
        <taxon>Eukaryota</taxon>
        <taxon>Metazoa</taxon>
        <taxon>Ecdysozoa</taxon>
        <taxon>Arthropoda</taxon>
        <taxon>Crustacea</taxon>
        <taxon>Multicrustacea</taxon>
        <taxon>Malacostraca</taxon>
        <taxon>Eumalacostraca</taxon>
        <taxon>Eucarida</taxon>
        <taxon>Decapoda</taxon>
        <taxon>Dendrobranchiata</taxon>
        <taxon>Penaeoidea</taxon>
        <taxon>Penaeidae</taxon>
        <taxon>Penaeus</taxon>
    </lineage>
</organism>
<dbReference type="PROSITE" id="PS51549">
    <property type="entry name" value="DM13"/>
    <property type="match status" value="1"/>
</dbReference>
<name>A0A423TDE6_PENVA</name>
<proteinExistence type="predicted"/>
<evidence type="ECO:0000259" key="3">
    <source>
        <dbReference type="PROSITE" id="PS51549"/>
    </source>
</evidence>
<keyword evidence="1" id="KW-0677">Repeat</keyword>
<comment type="caution">
    <text evidence="4">The sequence shown here is derived from an EMBL/GenBank/DDBJ whole genome shotgun (WGS) entry which is preliminary data.</text>
</comment>
<dbReference type="SMART" id="SM00686">
    <property type="entry name" value="DM13"/>
    <property type="match status" value="1"/>
</dbReference>
<dbReference type="EMBL" id="QCYY01001884">
    <property type="protein sequence ID" value="ROT74514.1"/>
    <property type="molecule type" value="Genomic_DNA"/>
</dbReference>
<feature type="domain" description="DM13" evidence="3">
    <location>
        <begin position="18"/>
        <end position="125"/>
    </location>
</feature>
<dbReference type="InterPro" id="IPR019545">
    <property type="entry name" value="DM13_domain"/>
</dbReference>
<reference evidence="4 5" key="1">
    <citation type="submission" date="2018-04" db="EMBL/GenBank/DDBJ databases">
        <authorList>
            <person name="Zhang X."/>
            <person name="Yuan J."/>
            <person name="Li F."/>
            <person name="Xiang J."/>
        </authorList>
    </citation>
    <scope>NUCLEOTIDE SEQUENCE [LARGE SCALE GENOMIC DNA]</scope>
    <source>
        <tissue evidence="4">Muscle</tissue>
    </source>
</reference>
<evidence type="ECO:0000313" key="5">
    <source>
        <dbReference type="Proteomes" id="UP000283509"/>
    </source>
</evidence>
<evidence type="ECO:0000313" key="4">
    <source>
        <dbReference type="EMBL" id="ROT74514.1"/>
    </source>
</evidence>
<dbReference type="InterPro" id="IPR052126">
    <property type="entry name" value="Spindle_Org/Thrombomodulin"/>
</dbReference>
<feature type="transmembrane region" description="Helical" evidence="2">
    <location>
        <begin position="232"/>
        <end position="252"/>
    </location>
</feature>